<accession>A0A9X2XS34</accession>
<dbReference type="AlphaFoldDB" id="A0A9X2XS34"/>
<comment type="caution">
    <text evidence="2">The sequence shown here is derived from an EMBL/GenBank/DDBJ whole genome shotgun (WGS) entry which is preliminary data.</text>
</comment>
<organism evidence="2 3">
    <name type="scientific">Pseudomonas koreensis</name>
    <dbReference type="NCBI Taxonomy" id="198620"/>
    <lineage>
        <taxon>Bacteria</taxon>
        <taxon>Pseudomonadati</taxon>
        <taxon>Pseudomonadota</taxon>
        <taxon>Gammaproteobacteria</taxon>
        <taxon>Pseudomonadales</taxon>
        <taxon>Pseudomonadaceae</taxon>
        <taxon>Pseudomonas</taxon>
    </lineage>
</organism>
<evidence type="ECO:0000313" key="3">
    <source>
        <dbReference type="Proteomes" id="UP001139955"/>
    </source>
</evidence>
<name>A0A9X2XS34_9PSED</name>
<feature type="chain" id="PRO_5040991735" evidence="1">
    <location>
        <begin position="22"/>
        <end position="410"/>
    </location>
</feature>
<protein>
    <submittedName>
        <fullName evidence="2">Uncharacterized protein</fullName>
    </submittedName>
</protein>
<keyword evidence="3" id="KW-1185">Reference proteome</keyword>
<reference evidence="2" key="1">
    <citation type="submission" date="2022-09" db="EMBL/GenBank/DDBJ databases">
        <authorList>
            <person name="Cesa-Luna C."/>
            <person name="Girard L."/>
            <person name="Lood C."/>
            <person name="Hofte M."/>
            <person name="De Mot R."/>
        </authorList>
    </citation>
    <scope>NUCLEOTIDE SEQUENCE</scope>
    <source>
        <strain evidence="2">B1M3-32</strain>
    </source>
</reference>
<dbReference type="RefSeq" id="WP_301623723.1">
    <property type="nucleotide sequence ID" value="NZ_JAOSKY010000031.1"/>
</dbReference>
<keyword evidence="1" id="KW-0732">Signal</keyword>
<evidence type="ECO:0000256" key="1">
    <source>
        <dbReference type="SAM" id="SignalP"/>
    </source>
</evidence>
<sequence>MNRLIIGIGLLAALGMASVEAANQEIRALFQPDSSQPNKNVFVNKTPNSGYCAIYPAQCVDNNTFSIQLPIRFESAGPILPGTPGADIGLKVPANWRQLTVTNQATGESETVEIRITGIGSQYILPQSAASLVGVTDILEGHRQLWTNNSWVNAPAPCGYSGVGGYYPANYWFFWKAPVEALCIKTAAYRIPSMAFSGVDIAYELRTPNPLSMSSGLYTGSLTYTVGPAGDFQMGSMMIPNDSNITLDFVLDVQHTLKVELPPGGDKVQMEPEGGWHSWINAGKRPTAIYRDQQFFLSSSSRFKVMLLCDAAGTGATLCSMGGSAGHSRFSIKMILPDGIVMPAENHPGSYAFPLYNNLWTGPFEPMRYVDRKPGILRFYMDKWDIDFMLKPGTNGTMRGNATIIWDSEV</sequence>
<evidence type="ECO:0000313" key="2">
    <source>
        <dbReference type="EMBL" id="MCU7251817.1"/>
    </source>
</evidence>
<feature type="signal peptide" evidence="1">
    <location>
        <begin position="1"/>
        <end position="21"/>
    </location>
</feature>
<dbReference type="Proteomes" id="UP001139955">
    <property type="component" value="Unassembled WGS sequence"/>
</dbReference>
<dbReference type="EMBL" id="JAOSKY010000031">
    <property type="protein sequence ID" value="MCU7251817.1"/>
    <property type="molecule type" value="Genomic_DNA"/>
</dbReference>
<gene>
    <name evidence="2" type="ORF">OC940_28740</name>
</gene>
<proteinExistence type="predicted"/>
<reference evidence="2" key="2">
    <citation type="journal article" date="2023" name="mSystems">
        <title>Charting the Lipopeptidome of Nonpathogenic Pseudomonas.</title>
        <authorList>
            <person name="Cesa-Luna C."/>
            <person name="Geudens N."/>
            <person name="Girard L."/>
            <person name="De Roo V."/>
            <person name="Maklad H.R."/>
            <person name="Martins J.C."/>
            <person name="Hofte M."/>
            <person name="De Mot R."/>
        </authorList>
    </citation>
    <scope>NUCLEOTIDE SEQUENCE</scope>
    <source>
        <strain evidence="2">B1M3-32</strain>
    </source>
</reference>